<evidence type="ECO:0000256" key="3">
    <source>
        <dbReference type="ARBA" id="ARBA00023080"/>
    </source>
</evidence>
<dbReference type="InterPro" id="IPR029054">
    <property type="entry name" value="dUTPase-like"/>
</dbReference>
<dbReference type="GO" id="GO:0000287">
    <property type="term" value="F:magnesium ion binding"/>
    <property type="evidence" value="ECO:0007669"/>
    <property type="project" value="InterPro"/>
</dbReference>
<dbReference type="Pfam" id="PF00692">
    <property type="entry name" value="dUTPase"/>
    <property type="match status" value="1"/>
</dbReference>
<dbReference type="Gene3D" id="2.70.40.10">
    <property type="match status" value="2"/>
</dbReference>
<evidence type="ECO:0000256" key="1">
    <source>
        <dbReference type="ARBA" id="ARBA00006581"/>
    </source>
</evidence>
<reference evidence="9 10" key="1">
    <citation type="journal article" date="2015" name="J. Virol.">
        <title>The Genome of a Tortoise Herpesvirus (Testudinid Herpesvirus 3) Has a Novel Structure and Contains a Large Region That Is Not Required for Replication In Vitro or Virulence In Vivo.</title>
        <authorList>
            <person name="Gandar F."/>
            <person name="Wilkie G.S."/>
            <person name="Gatherer D."/>
            <person name="Kerr K."/>
            <person name="Marlier D."/>
            <person name="Diez M."/>
            <person name="Marschang R.E."/>
            <person name="Mast J."/>
            <person name="Dewals B.G."/>
            <person name="Davison A.J."/>
            <person name="Vanderplasschen A.F."/>
        </authorList>
    </citation>
    <scope>NUCLEOTIDE SEQUENCE [LARGE SCALE GENOMIC DNA]</scope>
    <source>
        <strain evidence="5 9">1976</strain>
        <strain evidence="6 10">4295/7R</strain>
    </source>
</reference>
<keyword evidence="5" id="KW-0378">Hydrolase</keyword>
<gene>
    <name evidence="7" type="primary">ORF74</name>
    <name evidence="5" type="synonym">UL50</name>
</gene>
<evidence type="ECO:0000313" key="8">
    <source>
        <dbReference type="Proteomes" id="UP000100290"/>
    </source>
</evidence>
<keyword evidence="9" id="KW-1185">Reference proteome</keyword>
<dbReference type="OrthoDB" id="13493at10239"/>
<evidence type="ECO:0000313" key="9">
    <source>
        <dbReference type="Proteomes" id="UP000208106"/>
    </source>
</evidence>
<dbReference type="PANTHER" id="PTHR11241">
    <property type="entry name" value="DEOXYURIDINE 5'-TRIPHOSPHATE NUCLEOTIDOHYDROLASE"/>
    <property type="match status" value="1"/>
</dbReference>
<evidence type="ECO:0000313" key="7">
    <source>
        <dbReference type="EMBL" id="AKV40721.1"/>
    </source>
</evidence>
<dbReference type="EC" id="3.6.1.23" evidence="2"/>
<evidence type="ECO:0000313" key="5">
    <source>
        <dbReference type="EMBL" id="AIU39251.1"/>
    </source>
</evidence>
<evidence type="ECO:0000313" key="6">
    <source>
        <dbReference type="EMBL" id="AIU39361.1"/>
    </source>
</evidence>
<dbReference type="PANTHER" id="PTHR11241:SF0">
    <property type="entry name" value="DEOXYURIDINE 5'-TRIPHOSPHATE NUCLEOTIDOHYDROLASE"/>
    <property type="match status" value="1"/>
</dbReference>
<dbReference type="Proteomes" id="UP000100290">
    <property type="component" value="Segment"/>
</dbReference>
<reference evidence="7 8" key="2">
    <citation type="journal article" date="2015" name="PLoS ONE">
        <title>A Genomic Approach to Unravel Host-Pathogen Interaction in Chelonians: The Example of Testudinid Herpesvirus 3.</title>
        <authorList>
            <person name="Origgi F.C."/>
            <person name="Tecilla M."/>
            <person name="Pilo P."/>
            <person name="Aloisio F."/>
            <person name="Otten P."/>
            <person name="Aguilar-Bultet L."/>
            <person name="Sattler U."/>
            <person name="Roccabianca P."/>
            <person name="Romero C.H."/>
            <person name="Bloom D.C."/>
            <person name="Jacobson E.R."/>
        </authorList>
    </citation>
    <scope>NUCLEOTIDE SEQUENCE [LARGE SCALE GENOMIC DNA]</scope>
    <source>
        <strain evidence="7">US1976/98</strain>
    </source>
</reference>
<feature type="domain" description="dUTPase-like" evidence="4">
    <location>
        <begin position="286"/>
        <end position="383"/>
    </location>
</feature>
<dbReference type="GO" id="GO:0004170">
    <property type="term" value="F:dUTP diphosphatase activity"/>
    <property type="evidence" value="ECO:0007669"/>
    <property type="project" value="UniProtKB-EC"/>
</dbReference>
<accession>A0A0K1R1Z4</accession>
<dbReference type="InterPro" id="IPR008181">
    <property type="entry name" value="dUTPase"/>
</dbReference>
<name>A0A0K1R1Z4_9ALPH</name>
<comment type="similarity">
    <text evidence="1">Belongs to the dUTPase family.</text>
</comment>
<dbReference type="EMBL" id="KM924293">
    <property type="protein sequence ID" value="AIU39361.1"/>
    <property type="molecule type" value="Genomic_DNA"/>
</dbReference>
<dbReference type="SUPFAM" id="SSF51283">
    <property type="entry name" value="dUTPase-like"/>
    <property type="match status" value="2"/>
</dbReference>
<dbReference type="Proteomes" id="UP000240599">
    <property type="component" value="Segment"/>
</dbReference>
<sequence>MATCEMECNCSYVSGGDWQVQFLGKLPQTQLMLTNRHKILFGEQEDWKPYMTKVATDVKIRIPSGHVAFIGQQLTTVSCSGLSVAVGVIDSGYRGVLILVVHNDGLRPHIPPYGLSIRVTVFKLREMETIPQYIYKIDREDQFVVDSVTEVCRIDEADAQFTRFDGKLLTEQELKTVVDPNRGLCSLLLKTPTHLRASNPWDETIYRLPLPTKAFKEMLGYTNTVLNGQTKSCGGFVVRRIGRSELELFITLKYNGPAENLSVGETLKIDFAHKAPVLILHPLESVCVTKRAEDAGYDIKTPASFTMEPGDVRRIVINQKVKIRSETVAVIMGRSSMNAMGLVVAPCIWAHGQFMSFYIYNRSSNTHDIRDGQRIAQLIFLHENLASFGEMSCDYALPFPSVTGLERGSLIGIQDSATWMPVGIIEVDSERGEQGFGSTGKFERKDF</sequence>
<evidence type="ECO:0000313" key="10">
    <source>
        <dbReference type="Proteomes" id="UP000240599"/>
    </source>
</evidence>
<keyword evidence="3" id="KW-0546">Nucleotide metabolism</keyword>
<dbReference type="InterPro" id="IPR036157">
    <property type="entry name" value="dUTPase-like_sf"/>
</dbReference>
<dbReference type="GO" id="GO:0006226">
    <property type="term" value="P:dUMP biosynthetic process"/>
    <property type="evidence" value="ECO:0007669"/>
    <property type="project" value="InterPro"/>
</dbReference>
<protein>
    <recommendedName>
        <fullName evidence="2">dUTP diphosphatase</fullName>
        <ecNumber evidence="2">3.6.1.23</ecNumber>
    </recommendedName>
</protein>
<dbReference type="Proteomes" id="UP000208106">
    <property type="component" value="Segment"/>
</dbReference>
<dbReference type="GO" id="GO:0046081">
    <property type="term" value="P:dUTP catabolic process"/>
    <property type="evidence" value="ECO:0007669"/>
    <property type="project" value="InterPro"/>
</dbReference>
<evidence type="ECO:0000256" key="2">
    <source>
        <dbReference type="ARBA" id="ARBA00012379"/>
    </source>
</evidence>
<dbReference type="EMBL" id="KT008627">
    <property type="protein sequence ID" value="AKV40721.1"/>
    <property type="molecule type" value="Genomic_DNA"/>
</dbReference>
<organism evidence="7 8">
    <name type="scientific">Testudinid alphaherpesvirus 3</name>
    <dbReference type="NCBI Taxonomy" id="2560801"/>
    <lineage>
        <taxon>Viruses</taxon>
        <taxon>Duplodnaviria</taxon>
        <taxon>Heunggongvirae</taxon>
        <taxon>Peploviricota</taxon>
        <taxon>Herviviricetes</taxon>
        <taxon>Herpesvirales</taxon>
        <taxon>Orthoherpesviridae</taxon>
        <taxon>Alphaherpesvirinae</taxon>
        <taxon>Scutavirus</taxon>
        <taxon>Scutavirus testudinidalpha3</taxon>
    </lineage>
</organism>
<dbReference type="KEGG" id="vg:26122531"/>
<evidence type="ECO:0000259" key="4">
    <source>
        <dbReference type="Pfam" id="PF00692"/>
    </source>
</evidence>
<dbReference type="EMBL" id="KM924292">
    <property type="protein sequence ID" value="AIU39251.1"/>
    <property type="molecule type" value="Genomic_DNA"/>
</dbReference>
<proteinExistence type="inferred from homology"/>